<dbReference type="SUPFAM" id="SSF111331">
    <property type="entry name" value="NAD kinase/diacylglycerol kinase-like"/>
    <property type="match status" value="1"/>
</dbReference>
<evidence type="ECO:0000256" key="2">
    <source>
        <dbReference type="ARBA" id="ARBA00022777"/>
    </source>
</evidence>
<dbReference type="PANTHER" id="PTHR20275:SF0">
    <property type="entry name" value="NAD KINASE"/>
    <property type="match status" value="1"/>
</dbReference>
<feature type="binding site" evidence="6">
    <location>
        <begin position="74"/>
        <end position="75"/>
    </location>
    <ligand>
        <name>NAD(+)</name>
        <dbReference type="ChEBI" id="CHEBI:57540"/>
    </ligand>
</feature>
<comment type="catalytic activity">
    <reaction evidence="5 6">
        <text>NAD(+) + ATP = ADP + NADP(+) + H(+)</text>
        <dbReference type="Rhea" id="RHEA:18629"/>
        <dbReference type="ChEBI" id="CHEBI:15378"/>
        <dbReference type="ChEBI" id="CHEBI:30616"/>
        <dbReference type="ChEBI" id="CHEBI:57540"/>
        <dbReference type="ChEBI" id="CHEBI:58349"/>
        <dbReference type="ChEBI" id="CHEBI:456216"/>
        <dbReference type="EC" id="2.7.1.23"/>
    </reaction>
</comment>
<evidence type="ECO:0000256" key="6">
    <source>
        <dbReference type="HAMAP-Rule" id="MF_00361"/>
    </source>
</evidence>
<keyword evidence="1 6" id="KW-0808">Transferase</keyword>
<keyword evidence="2 6" id="KW-0418">Kinase</keyword>
<dbReference type="InterPro" id="IPR017437">
    <property type="entry name" value="ATP-NAD_kinase_PpnK-typ_C"/>
</dbReference>
<dbReference type="GO" id="GO:0019674">
    <property type="term" value="P:NAD+ metabolic process"/>
    <property type="evidence" value="ECO:0007669"/>
    <property type="project" value="InterPro"/>
</dbReference>
<dbReference type="GO" id="GO:0005737">
    <property type="term" value="C:cytoplasm"/>
    <property type="evidence" value="ECO:0007669"/>
    <property type="project" value="UniProtKB-SubCell"/>
</dbReference>
<feature type="binding site" evidence="6">
    <location>
        <position position="177"/>
    </location>
    <ligand>
        <name>NAD(+)</name>
        <dbReference type="ChEBI" id="CHEBI:57540"/>
    </ligand>
</feature>
<dbReference type="NCBIfam" id="NF002521">
    <property type="entry name" value="PRK01911.1"/>
    <property type="match status" value="1"/>
</dbReference>
<comment type="caution">
    <text evidence="6">Lacks conserved residue(s) required for the propagation of feature annotation.</text>
</comment>
<dbReference type="InterPro" id="IPR002504">
    <property type="entry name" value="NADK"/>
</dbReference>
<dbReference type="InterPro" id="IPR017438">
    <property type="entry name" value="ATP-NAD_kinase_N"/>
</dbReference>
<keyword evidence="3 6" id="KW-0521">NADP</keyword>
<feature type="binding site" evidence="6">
    <location>
        <position position="212"/>
    </location>
    <ligand>
        <name>NAD(+)</name>
        <dbReference type="ChEBI" id="CHEBI:57540"/>
    </ligand>
</feature>
<feature type="binding site" evidence="6">
    <location>
        <begin position="188"/>
        <end position="193"/>
    </location>
    <ligand>
        <name>NAD(+)</name>
        <dbReference type="ChEBI" id="CHEBI:57540"/>
    </ligand>
</feature>
<keyword evidence="6" id="KW-0067">ATP-binding</keyword>
<proteinExistence type="inferred from homology"/>
<dbReference type="AlphaFoldDB" id="A0A285ZZC1"/>
<evidence type="ECO:0000313" key="7">
    <source>
        <dbReference type="EMBL" id="SOD15003.1"/>
    </source>
</evidence>
<gene>
    <name evidence="6" type="primary">nadK</name>
    <name evidence="7" type="ORF">SAMN06297358_1971</name>
</gene>
<keyword evidence="4 6" id="KW-0520">NAD</keyword>
<name>A0A285ZZC1_9SPHI</name>
<dbReference type="Pfam" id="PF20143">
    <property type="entry name" value="NAD_kinase_C"/>
    <property type="match status" value="1"/>
</dbReference>
<dbReference type="PANTHER" id="PTHR20275">
    <property type="entry name" value="NAD KINASE"/>
    <property type="match status" value="1"/>
</dbReference>
<reference evidence="8" key="1">
    <citation type="submission" date="2017-09" db="EMBL/GenBank/DDBJ databases">
        <authorList>
            <person name="Varghese N."/>
            <person name="Submissions S."/>
        </authorList>
    </citation>
    <scope>NUCLEOTIDE SEQUENCE [LARGE SCALE GENOMIC DNA]</scope>
    <source>
        <strain evidence="8">CGMCC 1.12803</strain>
    </source>
</reference>
<keyword evidence="8" id="KW-1185">Reference proteome</keyword>
<dbReference type="RefSeq" id="WP_097131390.1">
    <property type="nucleotide sequence ID" value="NZ_OCMT01000002.1"/>
</dbReference>
<dbReference type="InterPro" id="IPR016064">
    <property type="entry name" value="NAD/diacylglycerol_kinase_sf"/>
</dbReference>
<dbReference type="Pfam" id="PF01513">
    <property type="entry name" value="NAD_kinase"/>
    <property type="match status" value="1"/>
</dbReference>
<feature type="active site" description="Proton acceptor" evidence="6">
    <location>
        <position position="74"/>
    </location>
</feature>
<dbReference type="Gene3D" id="2.60.200.30">
    <property type="entry name" value="Probable inorganic polyphosphate/atp-NAD kinase, domain 2"/>
    <property type="match status" value="1"/>
</dbReference>
<dbReference type="GO" id="GO:0006741">
    <property type="term" value="P:NADP+ biosynthetic process"/>
    <property type="evidence" value="ECO:0007669"/>
    <property type="project" value="UniProtKB-UniRule"/>
</dbReference>
<comment type="cofactor">
    <cofactor evidence="6">
        <name>a divalent metal cation</name>
        <dbReference type="ChEBI" id="CHEBI:60240"/>
    </cofactor>
</comment>
<dbReference type="Proteomes" id="UP000219281">
    <property type="component" value="Unassembled WGS sequence"/>
</dbReference>
<comment type="function">
    <text evidence="6">Involved in the regulation of the intracellular balance of NAD and NADP, and is a key enzyme in the biosynthesis of NADP. Catalyzes specifically the phosphorylation on 2'-hydroxyl of the adenosine moiety of NAD to yield NADP.</text>
</comment>
<protein>
    <recommendedName>
        <fullName evidence="6">NAD kinase</fullName>
        <ecNumber evidence="6">2.7.1.23</ecNumber>
    </recommendedName>
    <alternativeName>
        <fullName evidence="6">ATP-dependent NAD kinase</fullName>
    </alternativeName>
</protein>
<evidence type="ECO:0000256" key="5">
    <source>
        <dbReference type="ARBA" id="ARBA00047925"/>
    </source>
</evidence>
<comment type="subcellular location">
    <subcellularLocation>
        <location evidence="6">Cytoplasm</location>
    </subcellularLocation>
</comment>
<dbReference type="GO" id="GO:0005524">
    <property type="term" value="F:ATP binding"/>
    <property type="evidence" value="ECO:0007669"/>
    <property type="project" value="UniProtKB-KW"/>
</dbReference>
<feature type="binding site" evidence="6">
    <location>
        <begin position="147"/>
        <end position="148"/>
    </location>
    <ligand>
        <name>NAD(+)</name>
        <dbReference type="ChEBI" id="CHEBI:57540"/>
    </ligand>
</feature>
<dbReference type="GO" id="GO:0046872">
    <property type="term" value="F:metal ion binding"/>
    <property type="evidence" value="ECO:0007669"/>
    <property type="project" value="UniProtKB-UniRule"/>
</dbReference>
<sequence length="293" mass="32446">MKIALYGRDFNDSVLPFVQEVFDALAANQIEVTVYQKFFEFVKDKLNLPSPIATFSGHAELLNNADILLSLGGDGTLLDTLALVRDSQIPVIGINFGRLGFLASINKAEINDAIKALVNGEYSIDKRSLLSLESKAGLFGDENFALNDITIHRRDDSAMMIIYAYMNGEFVNSYWADGLIIATPTGSTAYSLSCGGPIILPSAQNFVITPVAPHNLNVRPIIVPDDVELTFEVEARSTKFLLTCDSRTETVDRSVKISINKAKFNINLIRLNNETFLTTLRNKLLWGIDTRNY</sequence>
<evidence type="ECO:0000313" key="8">
    <source>
        <dbReference type="Proteomes" id="UP000219281"/>
    </source>
</evidence>
<accession>A0A285ZZC1</accession>
<evidence type="ECO:0000256" key="1">
    <source>
        <dbReference type="ARBA" id="ARBA00022679"/>
    </source>
</evidence>
<dbReference type="OrthoDB" id="9774737at2"/>
<keyword evidence="6" id="KW-0963">Cytoplasm</keyword>
<evidence type="ECO:0000256" key="4">
    <source>
        <dbReference type="ARBA" id="ARBA00023027"/>
    </source>
</evidence>
<comment type="similarity">
    <text evidence="6">Belongs to the NAD kinase family.</text>
</comment>
<dbReference type="EMBL" id="OCMT01000002">
    <property type="protein sequence ID" value="SOD15003.1"/>
    <property type="molecule type" value="Genomic_DNA"/>
</dbReference>
<keyword evidence="6" id="KW-0547">Nucleotide-binding</keyword>
<dbReference type="HAMAP" id="MF_00361">
    <property type="entry name" value="NAD_kinase"/>
    <property type="match status" value="1"/>
</dbReference>
<dbReference type="GO" id="GO:0051287">
    <property type="term" value="F:NAD binding"/>
    <property type="evidence" value="ECO:0007669"/>
    <property type="project" value="UniProtKB-ARBA"/>
</dbReference>
<organism evidence="7 8">
    <name type="scientific">Pedobacter xixiisoli</name>
    <dbReference type="NCBI Taxonomy" id="1476464"/>
    <lineage>
        <taxon>Bacteria</taxon>
        <taxon>Pseudomonadati</taxon>
        <taxon>Bacteroidota</taxon>
        <taxon>Sphingobacteriia</taxon>
        <taxon>Sphingobacteriales</taxon>
        <taxon>Sphingobacteriaceae</taxon>
        <taxon>Pedobacter</taxon>
    </lineage>
</organism>
<evidence type="ECO:0000256" key="3">
    <source>
        <dbReference type="ARBA" id="ARBA00022857"/>
    </source>
</evidence>
<dbReference type="Gene3D" id="3.40.50.10330">
    <property type="entry name" value="Probable inorganic polyphosphate/atp-NAD kinase, domain 1"/>
    <property type="match status" value="1"/>
</dbReference>
<dbReference type="EC" id="2.7.1.23" evidence="6"/>
<dbReference type="GO" id="GO:0003951">
    <property type="term" value="F:NAD+ kinase activity"/>
    <property type="evidence" value="ECO:0007669"/>
    <property type="project" value="UniProtKB-UniRule"/>
</dbReference>